<dbReference type="Gene3D" id="3.40.630.30">
    <property type="match status" value="1"/>
</dbReference>
<dbReference type="PANTHER" id="PTHR43877:SF2">
    <property type="entry name" value="AMINOALKYLPHOSPHONATE N-ACETYLTRANSFERASE-RELATED"/>
    <property type="match status" value="1"/>
</dbReference>
<dbReference type="EMBL" id="CP098807">
    <property type="protein sequence ID" value="USJ24370.1"/>
    <property type="molecule type" value="Genomic_DNA"/>
</dbReference>
<feature type="domain" description="N-acetyltransferase" evidence="3">
    <location>
        <begin position="2"/>
        <end position="158"/>
    </location>
</feature>
<keyword evidence="1" id="KW-0808">Transferase</keyword>
<organism evidence="4 5">
    <name type="scientific">Ensifer adhaerens</name>
    <name type="common">Sinorhizobium morelense</name>
    <dbReference type="NCBI Taxonomy" id="106592"/>
    <lineage>
        <taxon>Bacteria</taxon>
        <taxon>Pseudomonadati</taxon>
        <taxon>Pseudomonadota</taxon>
        <taxon>Alphaproteobacteria</taxon>
        <taxon>Hyphomicrobiales</taxon>
        <taxon>Rhizobiaceae</taxon>
        <taxon>Sinorhizobium/Ensifer group</taxon>
        <taxon>Ensifer</taxon>
    </lineage>
</organism>
<gene>
    <name evidence="4" type="ORF">NE863_05135</name>
</gene>
<dbReference type="OrthoDB" id="9811979at2"/>
<dbReference type="SUPFAM" id="SSF55729">
    <property type="entry name" value="Acyl-CoA N-acyltransferases (Nat)"/>
    <property type="match status" value="1"/>
</dbReference>
<evidence type="ECO:0000256" key="1">
    <source>
        <dbReference type="ARBA" id="ARBA00022679"/>
    </source>
</evidence>
<dbReference type="GO" id="GO:0016747">
    <property type="term" value="F:acyltransferase activity, transferring groups other than amino-acyl groups"/>
    <property type="evidence" value="ECO:0007669"/>
    <property type="project" value="InterPro"/>
</dbReference>
<evidence type="ECO:0000313" key="5">
    <source>
        <dbReference type="Proteomes" id="UP001055460"/>
    </source>
</evidence>
<dbReference type="PANTHER" id="PTHR43877">
    <property type="entry name" value="AMINOALKYLPHOSPHONATE N-ACETYLTRANSFERASE-RELATED-RELATED"/>
    <property type="match status" value="1"/>
</dbReference>
<sequence>MPVIRHARAGDVDRLAEIGLRSWQSAIAGLADGEKMRRVAEAAFLRFLFDHWLSVLLVEGEGAICGWVACENFDNAISDLWIEPQLQGRGFGGLLLAEIERRIAADGFDAATTKTHARNDRAVRFFRNHGYGVSWLSTAYAPQLDSDVAFIGLSKSLEQSPDH</sequence>
<dbReference type="Pfam" id="PF00583">
    <property type="entry name" value="Acetyltransf_1"/>
    <property type="match status" value="1"/>
</dbReference>
<proteinExistence type="predicted"/>
<keyword evidence="2" id="KW-0012">Acyltransferase</keyword>
<dbReference type="InterPro" id="IPR016181">
    <property type="entry name" value="Acyl_CoA_acyltransferase"/>
</dbReference>
<dbReference type="RefSeq" id="WP_060522219.1">
    <property type="nucleotide sequence ID" value="NZ_CAXURO020000001.1"/>
</dbReference>
<evidence type="ECO:0000256" key="2">
    <source>
        <dbReference type="ARBA" id="ARBA00023315"/>
    </source>
</evidence>
<protein>
    <submittedName>
        <fullName evidence="4">GNAT family N-acetyltransferase</fullName>
    </submittedName>
</protein>
<dbReference type="Proteomes" id="UP001055460">
    <property type="component" value="Chromosome"/>
</dbReference>
<dbReference type="PROSITE" id="PS51186">
    <property type="entry name" value="GNAT"/>
    <property type="match status" value="1"/>
</dbReference>
<reference evidence="4" key="1">
    <citation type="submission" date="2022-06" db="EMBL/GenBank/DDBJ databases">
        <title>Physiological and biochemical characterization and genomic elucidation of a strain of the genus Ensifer adhaerens M8 that combines arsenic oxidation and chromium reduction.</title>
        <authorList>
            <person name="Li X."/>
            <person name="Yu c."/>
        </authorList>
    </citation>
    <scope>NUCLEOTIDE SEQUENCE</scope>
    <source>
        <strain evidence="4">M8</strain>
    </source>
</reference>
<dbReference type="CDD" id="cd04301">
    <property type="entry name" value="NAT_SF"/>
    <property type="match status" value="1"/>
</dbReference>
<dbReference type="AlphaFoldDB" id="A0A9Q9DAG7"/>
<dbReference type="InterPro" id="IPR050832">
    <property type="entry name" value="Bact_Acetyltransf"/>
</dbReference>
<accession>A0A9Q9DAG7</accession>
<evidence type="ECO:0000313" key="4">
    <source>
        <dbReference type="EMBL" id="USJ24370.1"/>
    </source>
</evidence>
<name>A0A9Q9DAG7_ENSAD</name>
<dbReference type="InterPro" id="IPR000182">
    <property type="entry name" value="GNAT_dom"/>
</dbReference>
<evidence type="ECO:0000259" key="3">
    <source>
        <dbReference type="PROSITE" id="PS51186"/>
    </source>
</evidence>